<dbReference type="EC" id="2.7.7.7" evidence="2"/>
<comment type="catalytic activity">
    <reaction evidence="9">
        <text>DNA(n) + a 2'-deoxyribonucleoside 5'-triphosphate = DNA(n+1) + diphosphate</text>
        <dbReference type="Rhea" id="RHEA:22508"/>
        <dbReference type="Rhea" id="RHEA-COMP:17339"/>
        <dbReference type="Rhea" id="RHEA-COMP:17340"/>
        <dbReference type="ChEBI" id="CHEBI:33019"/>
        <dbReference type="ChEBI" id="CHEBI:61560"/>
        <dbReference type="ChEBI" id="CHEBI:173112"/>
        <dbReference type="EC" id="2.7.7.7"/>
    </reaction>
</comment>
<dbReference type="InterPro" id="IPR006172">
    <property type="entry name" value="DNA-dir_DNA_pol_B"/>
</dbReference>
<feature type="transmembrane region" description="Helical" evidence="10">
    <location>
        <begin position="233"/>
        <end position="254"/>
    </location>
</feature>
<dbReference type="GO" id="GO:0003677">
    <property type="term" value="F:DNA binding"/>
    <property type="evidence" value="ECO:0007669"/>
    <property type="project" value="UniProtKB-KW"/>
</dbReference>
<evidence type="ECO:0000256" key="7">
    <source>
        <dbReference type="ARBA" id="ARBA00023125"/>
    </source>
</evidence>
<keyword evidence="13" id="KW-1185">Reference proteome</keyword>
<evidence type="ECO:0000256" key="9">
    <source>
        <dbReference type="ARBA" id="ARBA00049244"/>
    </source>
</evidence>
<proteinExistence type="inferred from homology"/>
<feature type="transmembrane region" description="Helical" evidence="10">
    <location>
        <begin position="113"/>
        <end position="134"/>
    </location>
</feature>
<evidence type="ECO:0000256" key="2">
    <source>
        <dbReference type="ARBA" id="ARBA00012417"/>
    </source>
</evidence>
<comment type="caution">
    <text evidence="12">The sequence shown here is derived from an EMBL/GenBank/DDBJ whole genome shotgun (WGS) entry which is preliminary data.</text>
</comment>
<evidence type="ECO:0000256" key="3">
    <source>
        <dbReference type="ARBA" id="ARBA00022679"/>
    </source>
</evidence>
<dbReference type="GO" id="GO:0006287">
    <property type="term" value="P:base-excision repair, gap-filling"/>
    <property type="evidence" value="ECO:0007669"/>
    <property type="project" value="TreeGrafter"/>
</dbReference>
<sequence>MSPGPPSAQLVAQEKQYMLANLNGALIYRFMLGIYTGLFALTLYLYFSKKNQTTTQIIIVIGSLAVLYIVTSLSNVLAWLYSNHNFVLYNMNRTQMFLYSVAGDLGWEDSDAAFIPLAIVDGAVFLCADGLLVWRCYHVCSHSLRSFLLPIMLLIAEACLVISWMIYEIFLHLKPQNMNTHTESIYNRLLSSTYISSALTSVVATSIICFKIYTHIVPGLSSRRHYRTIIDIIIQSSALYSTTVVLQAILGFVVNVDLTHTFNIAVGQIYVQALYDVIKGLAPTLMAARLCMASAQQDTEVFSTSATQRTLETCATQLTPGSPADVRGDDVEMQSKVPAPVGLFHSEFSFASRIHASARVLNVYLYPTSVHYMATRTMSTSLPAPVASSSSIPATPPLPFIQVLKNMATSAHGMNNSWGRPSLPPTFFEEKPSLTFQQIDLRQTGPESVGSEIHIFGVTKAGHSILARITGFEHYFYYPAPAAFAAADEEPFCKWLNDQLSPGSSIARVLTSGQGLYKDLFTSVGDTFEADVPYFMRFMVDNQVNAMTWLRIEPGNYEIIPAEEKVSHCQVEIKVNQEALLICETVNDRLKFPPLRILSFDIETLVPSDGSFPSGLRDSVIQIGNMVSIYGQETPIIRNIFVLDTCSPIEGAQVLSFDQEKDMLSAWQQFFLEVDPDVVIGYNVTQFDIPYLLTRANTLGLSQFPYLGRIKCKSLQMFHEWALTPYLFLSSPPMSTFRGRSTFSSCPGYDGRLMLDLFPHIREHYPSLSGPGAYKLNGVSAHFLGEKKEDMHYSNIPIFQHAGPGGRRTLAVYCLKDVYLPLLLFTKLKCFEIEVKEAKEAHVPYNVMRVARPLKTLSKRCLDAFEREYVIRDMAAMRTTQNVVIAPTTT</sequence>
<keyword evidence="10" id="KW-0472">Membrane</keyword>
<name>A0A8H4QUJ3_9AGAR</name>
<keyword evidence="6" id="KW-0239">DNA-directed DNA polymerase</keyword>
<protein>
    <recommendedName>
        <fullName evidence="8">DNA polymerase delta catalytic subunit</fullName>
        <ecNumber evidence="2">2.7.7.7</ecNumber>
    </recommendedName>
</protein>
<evidence type="ECO:0000313" key="13">
    <source>
        <dbReference type="Proteomes" id="UP000521872"/>
    </source>
</evidence>
<dbReference type="Gene3D" id="3.30.420.10">
    <property type="entry name" value="Ribonuclease H-like superfamily/Ribonuclease H"/>
    <property type="match status" value="1"/>
</dbReference>
<dbReference type="FunFam" id="3.30.420.10:FF:000004">
    <property type="entry name" value="DNA polymerase"/>
    <property type="match status" value="1"/>
</dbReference>
<dbReference type="InterPro" id="IPR006133">
    <property type="entry name" value="DNA-dir_DNA_pol_B_exonuc"/>
</dbReference>
<dbReference type="Gene3D" id="3.30.342.10">
    <property type="entry name" value="DNA Polymerase, chain B, domain 1"/>
    <property type="match status" value="1"/>
</dbReference>
<comment type="similarity">
    <text evidence="1">Belongs to the DNA polymerase type-B family.</text>
</comment>
<dbReference type="Gene3D" id="2.40.50.730">
    <property type="match status" value="1"/>
</dbReference>
<dbReference type="GO" id="GO:0006297">
    <property type="term" value="P:nucleotide-excision repair, DNA gap filling"/>
    <property type="evidence" value="ECO:0007669"/>
    <property type="project" value="TreeGrafter"/>
</dbReference>
<dbReference type="Proteomes" id="UP000521872">
    <property type="component" value="Unassembled WGS sequence"/>
</dbReference>
<evidence type="ECO:0000256" key="4">
    <source>
        <dbReference type="ARBA" id="ARBA00022695"/>
    </source>
</evidence>
<keyword evidence="7" id="KW-0238">DNA-binding</keyword>
<dbReference type="GO" id="GO:0000166">
    <property type="term" value="F:nucleotide binding"/>
    <property type="evidence" value="ECO:0007669"/>
    <property type="project" value="InterPro"/>
</dbReference>
<evidence type="ECO:0000256" key="10">
    <source>
        <dbReference type="SAM" id="Phobius"/>
    </source>
</evidence>
<keyword evidence="4" id="KW-0548">Nucleotidyltransferase</keyword>
<dbReference type="InterPro" id="IPR012337">
    <property type="entry name" value="RNaseH-like_sf"/>
</dbReference>
<evidence type="ECO:0000256" key="5">
    <source>
        <dbReference type="ARBA" id="ARBA00022705"/>
    </source>
</evidence>
<feature type="domain" description="DNA-directed DNA polymerase family B exonuclease" evidence="11">
    <location>
        <begin position="526"/>
        <end position="778"/>
    </location>
</feature>
<dbReference type="EMBL" id="JAACJL010000030">
    <property type="protein sequence ID" value="KAF4617118.1"/>
    <property type="molecule type" value="Genomic_DNA"/>
</dbReference>
<evidence type="ECO:0000256" key="1">
    <source>
        <dbReference type="ARBA" id="ARBA00005755"/>
    </source>
</evidence>
<gene>
    <name evidence="12" type="ORF">D9613_005965</name>
</gene>
<reference evidence="12 13" key="1">
    <citation type="submission" date="2019-12" db="EMBL/GenBank/DDBJ databases">
        <authorList>
            <person name="Floudas D."/>
            <person name="Bentzer J."/>
            <person name="Ahren D."/>
            <person name="Johansson T."/>
            <person name="Persson P."/>
            <person name="Tunlid A."/>
        </authorList>
    </citation>
    <scope>NUCLEOTIDE SEQUENCE [LARGE SCALE GENOMIC DNA]</scope>
    <source>
        <strain evidence="12 13">CBS 102.39</strain>
    </source>
</reference>
<dbReference type="GO" id="GO:0008296">
    <property type="term" value="F:3'-5'-DNA exonuclease activity"/>
    <property type="evidence" value="ECO:0007669"/>
    <property type="project" value="TreeGrafter"/>
</dbReference>
<dbReference type="AlphaFoldDB" id="A0A8H4QUJ3"/>
<dbReference type="GO" id="GO:0045004">
    <property type="term" value="P:DNA replication proofreading"/>
    <property type="evidence" value="ECO:0007669"/>
    <property type="project" value="TreeGrafter"/>
</dbReference>
<keyword evidence="10" id="KW-1133">Transmembrane helix</keyword>
<evidence type="ECO:0000259" key="11">
    <source>
        <dbReference type="Pfam" id="PF03104"/>
    </source>
</evidence>
<dbReference type="SUPFAM" id="SSF53098">
    <property type="entry name" value="Ribonuclease H-like"/>
    <property type="match status" value="1"/>
</dbReference>
<organism evidence="12 13">
    <name type="scientific">Agrocybe pediades</name>
    <dbReference type="NCBI Taxonomy" id="84607"/>
    <lineage>
        <taxon>Eukaryota</taxon>
        <taxon>Fungi</taxon>
        <taxon>Dikarya</taxon>
        <taxon>Basidiomycota</taxon>
        <taxon>Agaricomycotina</taxon>
        <taxon>Agaricomycetes</taxon>
        <taxon>Agaricomycetidae</taxon>
        <taxon>Agaricales</taxon>
        <taxon>Agaricineae</taxon>
        <taxon>Strophariaceae</taxon>
        <taxon>Agrocybe</taxon>
    </lineage>
</organism>
<dbReference type="PANTHER" id="PTHR10322:SF23">
    <property type="entry name" value="DNA POLYMERASE DELTA CATALYTIC SUBUNIT"/>
    <property type="match status" value="1"/>
</dbReference>
<dbReference type="InterPro" id="IPR050240">
    <property type="entry name" value="DNA_pol_type-B"/>
</dbReference>
<feature type="transmembrane region" description="Helical" evidence="10">
    <location>
        <begin position="194"/>
        <end position="213"/>
    </location>
</feature>
<keyword evidence="3" id="KW-0808">Transferase</keyword>
<evidence type="ECO:0000256" key="8">
    <source>
        <dbReference type="ARBA" id="ARBA00024411"/>
    </source>
</evidence>
<keyword evidence="10" id="KW-0812">Transmembrane</keyword>
<dbReference type="Pfam" id="PF03104">
    <property type="entry name" value="DNA_pol_B_exo1"/>
    <property type="match status" value="1"/>
</dbReference>
<dbReference type="PANTHER" id="PTHR10322">
    <property type="entry name" value="DNA POLYMERASE CATALYTIC SUBUNIT"/>
    <property type="match status" value="1"/>
</dbReference>
<evidence type="ECO:0000313" key="12">
    <source>
        <dbReference type="EMBL" id="KAF4617118.1"/>
    </source>
</evidence>
<dbReference type="SMART" id="SM00486">
    <property type="entry name" value="POLBc"/>
    <property type="match status" value="1"/>
</dbReference>
<accession>A0A8H4QUJ3</accession>
<feature type="transmembrane region" description="Helical" evidence="10">
    <location>
        <begin position="146"/>
        <end position="167"/>
    </location>
</feature>
<keyword evidence="5" id="KW-0235">DNA replication</keyword>
<evidence type="ECO:0000256" key="6">
    <source>
        <dbReference type="ARBA" id="ARBA00022932"/>
    </source>
</evidence>
<feature type="transmembrane region" description="Helical" evidence="10">
    <location>
        <begin position="26"/>
        <end position="47"/>
    </location>
</feature>
<dbReference type="GO" id="GO:0003887">
    <property type="term" value="F:DNA-directed DNA polymerase activity"/>
    <property type="evidence" value="ECO:0007669"/>
    <property type="project" value="UniProtKB-KW"/>
</dbReference>
<dbReference type="GO" id="GO:0043625">
    <property type="term" value="C:delta DNA polymerase complex"/>
    <property type="evidence" value="ECO:0007669"/>
    <property type="project" value="TreeGrafter"/>
</dbReference>
<dbReference type="InterPro" id="IPR036397">
    <property type="entry name" value="RNaseH_sf"/>
</dbReference>
<feature type="transmembrane region" description="Helical" evidence="10">
    <location>
        <begin position="59"/>
        <end position="81"/>
    </location>
</feature>